<accession>A0AAJ0DGS4</accession>
<evidence type="ECO:0000313" key="3">
    <source>
        <dbReference type="Proteomes" id="UP001271007"/>
    </source>
</evidence>
<gene>
    <name evidence="2" type="ORF">LTR09_009025</name>
</gene>
<comment type="caution">
    <text evidence="2">The sequence shown here is derived from an EMBL/GenBank/DDBJ whole genome shotgun (WGS) entry which is preliminary data.</text>
</comment>
<keyword evidence="3" id="KW-1185">Reference proteome</keyword>
<feature type="compositionally biased region" description="Basic and acidic residues" evidence="1">
    <location>
        <begin position="14"/>
        <end position="23"/>
    </location>
</feature>
<organism evidence="2 3">
    <name type="scientific">Extremus antarcticus</name>
    <dbReference type="NCBI Taxonomy" id="702011"/>
    <lineage>
        <taxon>Eukaryota</taxon>
        <taxon>Fungi</taxon>
        <taxon>Dikarya</taxon>
        <taxon>Ascomycota</taxon>
        <taxon>Pezizomycotina</taxon>
        <taxon>Dothideomycetes</taxon>
        <taxon>Dothideomycetidae</taxon>
        <taxon>Mycosphaerellales</taxon>
        <taxon>Extremaceae</taxon>
        <taxon>Extremus</taxon>
    </lineage>
</organism>
<dbReference type="EMBL" id="JAWDJX010000038">
    <property type="protein sequence ID" value="KAK3049604.1"/>
    <property type="molecule type" value="Genomic_DNA"/>
</dbReference>
<reference evidence="2" key="1">
    <citation type="submission" date="2023-04" db="EMBL/GenBank/DDBJ databases">
        <title>Black Yeasts Isolated from many extreme environments.</title>
        <authorList>
            <person name="Coleine C."/>
            <person name="Stajich J.E."/>
            <person name="Selbmann L."/>
        </authorList>
    </citation>
    <scope>NUCLEOTIDE SEQUENCE</scope>
    <source>
        <strain evidence="2">CCFEE 5312</strain>
    </source>
</reference>
<protein>
    <submittedName>
        <fullName evidence="2">Uncharacterized protein</fullName>
    </submittedName>
</protein>
<evidence type="ECO:0000313" key="2">
    <source>
        <dbReference type="EMBL" id="KAK3049604.1"/>
    </source>
</evidence>
<feature type="region of interest" description="Disordered" evidence="1">
    <location>
        <begin position="1"/>
        <end position="37"/>
    </location>
</feature>
<dbReference type="Proteomes" id="UP001271007">
    <property type="component" value="Unassembled WGS sequence"/>
</dbReference>
<dbReference type="AlphaFoldDB" id="A0AAJ0DGS4"/>
<proteinExistence type="predicted"/>
<evidence type="ECO:0000256" key="1">
    <source>
        <dbReference type="SAM" id="MobiDB-lite"/>
    </source>
</evidence>
<sequence length="384" mass="42835">MARLVNMSASTKLSRNEVLRKEPQQLTIPTSPKEDAHSLAQNAIQQELETSSPSMSRIADVVNSWTNTPGPFWYDLSSGSKMSYALKCQEANGVKVERFNNVWMTASSASSLRDKFERLGLALPIEVDPIHKEMLQLATIQPLPSRPNEYFELNPFDLFELPYEARSIILGHVAGANTIIRPLLPGNTYNPRTAIALPAGPVQAGDRALRQETLLEVLKSSTIEIHSGLGNHRFQGWLGSLRFDKLKGQSSIVSGYNAVHRLSFPYFSRFPHRTLPPGTVNSDIEFMRRCVNRLRHVELTFVTAELIQIDPATGAWVDKGVAQLDAEYRLTRMLDLRNLQTLILKGPAAGPVGFPNGHGALLGLQAWFTAQYLNQLRWINVVVQ</sequence>
<name>A0AAJ0DGS4_9PEZI</name>